<organism evidence="3 4">
    <name type="scientific">Pseudomonas lini</name>
    <dbReference type="NCBI Taxonomy" id="163011"/>
    <lineage>
        <taxon>Bacteria</taxon>
        <taxon>Pseudomonadati</taxon>
        <taxon>Pseudomonadota</taxon>
        <taxon>Gammaproteobacteria</taxon>
        <taxon>Pseudomonadales</taxon>
        <taxon>Pseudomonadaceae</taxon>
        <taxon>Pseudomonas</taxon>
    </lineage>
</organism>
<gene>
    <name evidence="2" type="ORF">F7R14_11645</name>
    <name evidence="3" type="ORF">SAMN04490191_0547</name>
</gene>
<dbReference type="CDD" id="cd20687">
    <property type="entry name" value="CdiI_Ykris-like"/>
    <property type="match status" value="1"/>
</dbReference>
<dbReference type="Proteomes" id="UP000182814">
    <property type="component" value="Chromosome I"/>
</dbReference>
<reference evidence="2 5" key="3">
    <citation type="submission" date="2019-09" db="EMBL/GenBank/DDBJ databases">
        <title>Draft genome sequences of 48 bacterial type strains from the CCUG.</title>
        <authorList>
            <person name="Tunovic T."/>
            <person name="Pineiro-Iglesias B."/>
            <person name="Unosson C."/>
            <person name="Inganas E."/>
            <person name="Ohlen M."/>
            <person name="Cardew S."/>
            <person name="Jensie-Markopoulos S."/>
            <person name="Salva-Serra F."/>
            <person name="Jaen-Luchoro D."/>
            <person name="Karlsson R."/>
            <person name="Svensson-Stadler L."/>
            <person name="Chun J."/>
            <person name="Moore E."/>
        </authorList>
    </citation>
    <scope>NUCLEOTIDE SEQUENCE [LARGE SCALE GENOMIC DNA]</scope>
    <source>
        <strain evidence="2 5">CCUG 51522</strain>
    </source>
</reference>
<accession>A0A0J6K6V8</accession>
<feature type="domain" description="CdiI immunity protein" evidence="1">
    <location>
        <begin position="4"/>
        <end position="92"/>
    </location>
</feature>
<reference evidence="3" key="1">
    <citation type="submission" date="2016-10" db="EMBL/GenBank/DDBJ databases">
        <authorList>
            <person name="de Groot N.N."/>
        </authorList>
    </citation>
    <scope>NUCLEOTIDE SEQUENCE [LARGE SCALE GENOMIC DNA]</scope>
    <source>
        <strain evidence="3">BS3782</strain>
    </source>
</reference>
<evidence type="ECO:0000313" key="3">
    <source>
        <dbReference type="EMBL" id="SDS03593.1"/>
    </source>
</evidence>
<keyword evidence="4" id="KW-1185">Reference proteome</keyword>
<proteinExistence type="predicted"/>
<dbReference type="RefSeq" id="WP_048396103.1">
    <property type="nucleotide sequence ID" value="NZ_JYLB01000005.1"/>
</dbReference>
<evidence type="ECO:0000313" key="4">
    <source>
        <dbReference type="Proteomes" id="UP000182814"/>
    </source>
</evidence>
<name>A0A0J6K6V8_9PSED</name>
<sequence length="95" mass="11145">MSARFPALFQFLAGYFHEDWSCDHESEDDVVRSFVAESSPERISQVKDELQVVLRSIQSEEELQVFLFEEIGCSYYYPYAWPSGKAWLEHILSML</sequence>
<evidence type="ECO:0000259" key="1">
    <source>
        <dbReference type="Pfam" id="PF18593"/>
    </source>
</evidence>
<dbReference type="EMBL" id="LT629746">
    <property type="protein sequence ID" value="SDS03593.1"/>
    <property type="molecule type" value="Genomic_DNA"/>
</dbReference>
<reference evidence="4" key="2">
    <citation type="submission" date="2016-10" db="EMBL/GenBank/DDBJ databases">
        <authorList>
            <person name="Varghese N."/>
            <person name="Submissions S."/>
        </authorList>
    </citation>
    <scope>NUCLEOTIDE SEQUENCE [LARGE SCALE GENOMIC DNA]</scope>
    <source>
        <strain evidence="4">BS3782</strain>
    </source>
</reference>
<dbReference type="Pfam" id="PF18593">
    <property type="entry name" value="CdiI_2"/>
    <property type="match status" value="1"/>
</dbReference>
<dbReference type="InterPro" id="IPR041129">
    <property type="entry name" value="CdiI_2"/>
</dbReference>
<evidence type="ECO:0000313" key="5">
    <source>
        <dbReference type="Proteomes" id="UP000434925"/>
    </source>
</evidence>
<dbReference type="Proteomes" id="UP000434925">
    <property type="component" value="Unassembled WGS sequence"/>
</dbReference>
<dbReference type="AlphaFoldDB" id="A0A0J6K6V8"/>
<protein>
    <recommendedName>
        <fullName evidence="1">CdiI immunity protein domain-containing protein</fullName>
    </recommendedName>
</protein>
<dbReference type="EMBL" id="VZPO01000004">
    <property type="protein sequence ID" value="KAB0505142.1"/>
    <property type="molecule type" value="Genomic_DNA"/>
</dbReference>
<evidence type="ECO:0000313" key="2">
    <source>
        <dbReference type="EMBL" id="KAB0505142.1"/>
    </source>
</evidence>
<dbReference type="PATRIC" id="fig|163011.3.peg.4507"/>